<dbReference type="InterPro" id="IPR012340">
    <property type="entry name" value="NA-bd_OB-fold"/>
</dbReference>
<proteinExistence type="predicted"/>
<dbReference type="InParanoid" id="A0A286UIA9"/>
<dbReference type="SUPFAM" id="SSF50249">
    <property type="entry name" value="Nucleic acid-binding proteins"/>
    <property type="match status" value="1"/>
</dbReference>
<name>A0A286UIA9_9AGAM</name>
<organism evidence="2 3">
    <name type="scientific">Pyrrhoderma noxium</name>
    <dbReference type="NCBI Taxonomy" id="2282107"/>
    <lineage>
        <taxon>Eukaryota</taxon>
        <taxon>Fungi</taxon>
        <taxon>Dikarya</taxon>
        <taxon>Basidiomycota</taxon>
        <taxon>Agaricomycotina</taxon>
        <taxon>Agaricomycetes</taxon>
        <taxon>Hymenochaetales</taxon>
        <taxon>Hymenochaetaceae</taxon>
        <taxon>Pyrrhoderma</taxon>
    </lineage>
</organism>
<evidence type="ECO:0000313" key="2">
    <source>
        <dbReference type="EMBL" id="PAV19204.1"/>
    </source>
</evidence>
<sequence>MSYRVFLGPPSSSSRQNKCIRDFRWQTVSHYRTRSQIETTTRDIHDSTWICPPATLHIASQRITDLYESALFAGDPEEDGWSNLNQGGSQSVSLDSEFPLLHPPSTKEHLSQGRNNAPPHNGASTNIGISNDVGSLDSLSFAHTSTSSITSLPSFVIDMYKLVRLSSLAPSSEHVANLPRRINVLVAVLEVDGPSSVVLKKGPDSGKEVSFLKLMIGDNDGSLCKLTAWRETADIWGGSSMGDSDFSRIGGDGVQKGDIVYIENVQVSHSKISIPDADQCHSSTDTSLTASPNLASQIHICYRTLPLAPSDSRFRPDLRLAVSDPGFRNVAEVCKDSSIFSPQDW</sequence>
<comment type="caution">
    <text evidence="2">The sequence shown here is derived from an EMBL/GenBank/DDBJ whole genome shotgun (WGS) entry which is preliminary data.</text>
</comment>
<dbReference type="STRING" id="2282107.A0A286UIA9"/>
<protein>
    <submittedName>
        <fullName evidence="2">Uncharacterized protein</fullName>
    </submittedName>
</protein>
<feature type="region of interest" description="Disordered" evidence="1">
    <location>
        <begin position="104"/>
        <end position="127"/>
    </location>
</feature>
<keyword evidence="3" id="KW-1185">Reference proteome</keyword>
<accession>A0A286UIA9</accession>
<evidence type="ECO:0000256" key="1">
    <source>
        <dbReference type="SAM" id="MobiDB-lite"/>
    </source>
</evidence>
<dbReference type="Proteomes" id="UP000217199">
    <property type="component" value="Unassembled WGS sequence"/>
</dbReference>
<dbReference type="EMBL" id="NBII01000005">
    <property type="protein sequence ID" value="PAV19204.1"/>
    <property type="molecule type" value="Genomic_DNA"/>
</dbReference>
<reference evidence="2 3" key="1">
    <citation type="journal article" date="2017" name="Mol. Ecol.">
        <title>Comparative and population genomic landscape of Phellinus noxius: A hypervariable fungus causing root rot in trees.</title>
        <authorList>
            <person name="Chung C.L."/>
            <person name="Lee T.J."/>
            <person name="Akiba M."/>
            <person name="Lee H.H."/>
            <person name="Kuo T.H."/>
            <person name="Liu D."/>
            <person name="Ke H.M."/>
            <person name="Yokoi T."/>
            <person name="Roa M.B."/>
            <person name="Lu M.J."/>
            <person name="Chang Y.Y."/>
            <person name="Ann P.J."/>
            <person name="Tsai J.N."/>
            <person name="Chen C.Y."/>
            <person name="Tzean S.S."/>
            <person name="Ota Y."/>
            <person name="Hattori T."/>
            <person name="Sahashi N."/>
            <person name="Liou R.F."/>
            <person name="Kikuchi T."/>
            <person name="Tsai I.J."/>
        </authorList>
    </citation>
    <scope>NUCLEOTIDE SEQUENCE [LARGE SCALE GENOMIC DNA]</scope>
    <source>
        <strain evidence="2 3">FFPRI411160</strain>
    </source>
</reference>
<gene>
    <name evidence="2" type="ORF">PNOK_0604800</name>
</gene>
<evidence type="ECO:0000313" key="3">
    <source>
        <dbReference type="Proteomes" id="UP000217199"/>
    </source>
</evidence>
<dbReference type="AlphaFoldDB" id="A0A286UIA9"/>
<dbReference type="OrthoDB" id="2570580at2759"/>
<dbReference type="Gene3D" id="2.40.50.140">
    <property type="entry name" value="Nucleic acid-binding proteins"/>
    <property type="match status" value="1"/>
</dbReference>